<accession>A0ABP8NT56</accession>
<comment type="caution">
    <text evidence="3">The sequence shown here is derived from an EMBL/GenBank/DDBJ whole genome shotgun (WGS) entry which is preliminary data.</text>
</comment>
<dbReference type="NCBIfam" id="TIGR00177">
    <property type="entry name" value="molyb_syn"/>
    <property type="match status" value="1"/>
</dbReference>
<dbReference type="PANTHER" id="PTHR13939:SF0">
    <property type="entry name" value="NMN AMIDOHYDROLASE-LIKE PROTEIN YFAY"/>
    <property type="match status" value="1"/>
</dbReference>
<sequence>MSNTAVSIITIGDELLIGQTIDTNSAWIAQQLNALGMDVLRRVAVGDERAAMTNALDAELAVADVVIITGGLGPTSDDITKPLLLEYFGGAMRTDERVLQHVKDIFSRRNRPMLDVNLRQADVPDSCTVLFNSRGTAPGMWFERDGKVIVSLPGVPFEMMGIMLDEVLPRLRMRDRKGAIVHYTIVTAGEGESFVAERIADIEGSLPAHIKLAFLPALGMVKLRLTGKGADEDQLHKDILPYRDAIAERLQNIVVSLQDEPLAKALYDVFSARGITLALAESCTGGLIAHQLTQVPGASGYFMGGVVCYSNGAKTDLIGVDADTLATHGAVSEATAKEMATGVQQRLGATYALSATGLLGPASDGSAEPIGTVWMAVAGSGRVEARKFRFFYDRERNKEMAATMGMLLLFRFLKDENNI</sequence>
<dbReference type="Gene3D" id="3.40.980.10">
    <property type="entry name" value="MoaB/Mog-like domain"/>
    <property type="match status" value="1"/>
</dbReference>
<dbReference type="Pfam" id="PF18146">
    <property type="entry name" value="CinA_KH"/>
    <property type="match status" value="1"/>
</dbReference>
<dbReference type="Pfam" id="PF02464">
    <property type="entry name" value="CinA"/>
    <property type="match status" value="1"/>
</dbReference>
<dbReference type="InterPro" id="IPR036425">
    <property type="entry name" value="MoaB/Mog-like_dom_sf"/>
</dbReference>
<organism evidence="3 4">
    <name type="scientific">Nemorincola caseinilytica</name>
    <dbReference type="NCBI Taxonomy" id="2054315"/>
    <lineage>
        <taxon>Bacteria</taxon>
        <taxon>Pseudomonadati</taxon>
        <taxon>Bacteroidota</taxon>
        <taxon>Chitinophagia</taxon>
        <taxon>Chitinophagales</taxon>
        <taxon>Chitinophagaceae</taxon>
        <taxon>Nemorincola</taxon>
    </lineage>
</organism>
<dbReference type="Gene3D" id="3.90.950.20">
    <property type="entry name" value="CinA-like"/>
    <property type="match status" value="1"/>
</dbReference>
<dbReference type="RefSeq" id="WP_345085588.1">
    <property type="nucleotide sequence ID" value="NZ_BAABFA010000024.1"/>
</dbReference>
<dbReference type="InterPro" id="IPR001453">
    <property type="entry name" value="MoaB/Mog_dom"/>
</dbReference>
<dbReference type="EMBL" id="BAABFA010000024">
    <property type="protein sequence ID" value="GAA4470495.1"/>
    <property type="molecule type" value="Genomic_DNA"/>
</dbReference>
<keyword evidence="4" id="KW-1185">Reference proteome</keyword>
<dbReference type="InterPro" id="IPR008136">
    <property type="entry name" value="CinA_C"/>
</dbReference>
<dbReference type="SUPFAM" id="SSF53218">
    <property type="entry name" value="Molybdenum cofactor biosynthesis proteins"/>
    <property type="match status" value="1"/>
</dbReference>
<dbReference type="NCBIfam" id="TIGR00199">
    <property type="entry name" value="PncC_domain"/>
    <property type="match status" value="1"/>
</dbReference>
<dbReference type="InterPro" id="IPR008135">
    <property type="entry name" value="Competence-induced_CinA"/>
</dbReference>
<evidence type="ECO:0000313" key="4">
    <source>
        <dbReference type="Proteomes" id="UP001500067"/>
    </source>
</evidence>
<dbReference type="InterPro" id="IPR050101">
    <property type="entry name" value="CinA"/>
</dbReference>
<name>A0ABP8NT56_9BACT</name>
<gene>
    <name evidence="3" type="ORF">GCM10023093_31880</name>
</gene>
<dbReference type="PANTHER" id="PTHR13939">
    <property type="entry name" value="NICOTINAMIDE-NUCLEOTIDE AMIDOHYDROLASE PNCC"/>
    <property type="match status" value="1"/>
</dbReference>
<comment type="similarity">
    <text evidence="1">Belongs to the CinA family.</text>
</comment>
<dbReference type="InterPro" id="IPR041424">
    <property type="entry name" value="CinA_KH"/>
</dbReference>
<dbReference type="SUPFAM" id="SSF142433">
    <property type="entry name" value="CinA-like"/>
    <property type="match status" value="1"/>
</dbReference>
<dbReference type="SMART" id="SM00852">
    <property type="entry name" value="MoCF_biosynth"/>
    <property type="match status" value="1"/>
</dbReference>
<protein>
    <recommendedName>
        <fullName evidence="1">CinA-like protein</fullName>
    </recommendedName>
</protein>
<evidence type="ECO:0000259" key="2">
    <source>
        <dbReference type="SMART" id="SM00852"/>
    </source>
</evidence>
<dbReference type="Proteomes" id="UP001500067">
    <property type="component" value="Unassembled WGS sequence"/>
</dbReference>
<reference evidence="4" key="1">
    <citation type="journal article" date="2019" name="Int. J. Syst. Evol. Microbiol.">
        <title>The Global Catalogue of Microorganisms (GCM) 10K type strain sequencing project: providing services to taxonomists for standard genome sequencing and annotation.</title>
        <authorList>
            <consortium name="The Broad Institute Genomics Platform"/>
            <consortium name="The Broad Institute Genome Sequencing Center for Infectious Disease"/>
            <person name="Wu L."/>
            <person name="Ma J."/>
        </authorList>
    </citation>
    <scope>NUCLEOTIDE SEQUENCE [LARGE SCALE GENOMIC DNA]</scope>
    <source>
        <strain evidence="4">JCM 32105</strain>
    </source>
</reference>
<dbReference type="Pfam" id="PF00994">
    <property type="entry name" value="MoCF_biosynth"/>
    <property type="match status" value="1"/>
</dbReference>
<dbReference type="HAMAP" id="MF_00226_B">
    <property type="entry name" value="CinA_B"/>
    <property type="match status" value="1"/>
</dbReference>
<evidence type="ECO:0000313" key="3">
    <source>
        <dbReference type="EMBL" id="GAA4470495.1"/>
    </source>
</evidence>
<dbReference type="PIRSF" id="PIRSF006728">
    <property type="entry name" value="CinA"/>
    <property type="match status" value="1"/>
</dbReference>
<dbReference type="CDD" id="cd00885">
    <property type="entry name" value="cinA"/>
    <property type="match status" value="1"/>
</dbReference>
<proteinExistence type="inferred from homology"/>
<dbReference type="InterPro" id="IPR036653">
    <property type="entry name" value="CinA-like_C"/>
</dbReference>
<dbReference type="NCBIfam" id="TIGR00200">
    <property type="entry name" value="cinA_nterm"/>
    <property type="match status" value="1"/>
</dbReference>
<feature type="domain" description="MoaB/Mog" evidence="2">
    <location>
        <begin position="7"/>
        <end position="173"/>
    </location>
</feature>
<evidence type="ECO:0000256" key="1">
    <source>
        <dbReference type="HAMAP-Rule" id="MF_00226"/>
    </source>
</evidence>